<comment type="caution">
    <text evidence="3">The sequence shown here is derived from an EMBL/GenBank/DDBJ whole genome shotgun (WGS) entry which is preliminary data.</text>
</comment>
<dbReference type="SUPFAM" id="SSF54928">
    <property type="entry name" value="RNA-binding domain, RBD"/>
    <property type="match status" value="1"/>
</dbReference>
<evidence type="ECO:0000256" key="1">
    <source>
        <dbReference type="SAM" id="MobiDB-lite"/>
    </source>
</evidence>
<dbReference type="Pfam" id="PF04059">
    <property type="entry name" value="RRM_2"/>
    <property type="match status" value="1"/>
</dbReference>
<dbReference type="CDD" id="cd12277">
    <property type="entry name" value="RRM3_MEI2_EAR1_like"/>
    <property type="match status" value="1"/>
</dbReference>
<dbReference type="EMBL" id="CAUJNA010003660">
    <property type="protein sequence ID" value="CAJ1407159.1"/>
    <property type="molecule type" value="Genomic_DNA"/>
</dbReference>
<dbReference type="InterPro" id="IPR035979">
    <property type="entry name" value="RBD_domain_sf"/>
</dbReference>
<feature type="region of interest" description="Disordered" evidence="1">
    <location>
        <begin position="139"/>
        <end position="173"/>
    </location>
</feature>
<dbReference type="GO" id="GO:0003676">
    <property type="term" value="F:nucleic acid binding"/>
    <property type="evidence" value="ECO:0007669"/>
    <property type="project" value="InterPro"/>
</dbReference>
<proteinExistence type="predicted"/>
<accession>A0AA36JK56</accession>
<gene>
    <name evidence="3" type="ORF">EVOR1521_LOCUS28932</name>
</gene>
<evidence type="ECO:0000313" key="3">
    <source>
        <dbReference type="EMBL" id="CAJ1407159.1"/>
    </source>
</evidence>
<feature type="compositionally biased region" description="Acidic residues" evidence="1">
    <location>
        <begin position="144"/>
        <end position="154"/>
    </location>
</feature>
<keyword evidence="4" id="KW-1185">Reference proteome</keyword>
<reference evidence="3" key="1">
    <citation type="submission" date="2023-08" db="EMBL/GenBank/DDBJ databases">
        <authorList>
            <person name="Chen Y."/>
            <person name="Shah S."/>
            <person name="Dougan E. K."/>
            <person name="Thang M."/>
            <person name="Chan C."/>
        </authorList>
    </citation>
    <scope>NUCLEOTIDE SEQUENCE</scope>
</reference>
<evidence type="ECO:0000313" key="4">
    <source>
        <dbReference type="Proteomes" id="UP001178507"/>
    </source>
</evidence>
<dbReference type="AlphaFoldDB" id="A0AA36JK56"/>
<evidence type="ECO:0000259" key="2">
    <source>
        <dbReference type="Pfam" id="PF04059"/>
    </source>
</evidence>
<name>A0AA36JK56_9DINO</name>
<dbReference type="InterPro" id="IPR007201">
    <property type="entry name" value="Mei2-like_Rrm_C"/>
</dbReference>
<organism evidence="3 4">
    <name type="scientific">Effrenium voratum</name>
    <dbReference type="NCBI Taxonomy" id="2562239"/>
    <lineage>
        <taxon>Eukaryota</taxon>
        <taxon>Sar</taxon>
        <taxon>Alveolata</taxon>
        <taxon>Dinophyceae</taxon>
        <taxon>Suessiales</taxon>
        <taxon>Symbiodiniaceae</taxon>
        <taxon>Effrenium</taxon>
    </lineage>
</organism>
<protein>
    <recommendedName>
        <fullName evidence="2">Mei2-like C-terminal RNA recognition motif domain-containing protein</fullName>
    </recommendedName>
</protein>
<feature type="domain" description="Mei2-like C-terminal RNA recognition motif" evidence="2">
    <location>
        <begin position="173"/>
        <end position="267"/>
    </location>
</feature>
<sequence>MLRVPCKPCKPWAQDVLSDVESTAAGSDWEPLSPLASPCSIPCSSESFEDSWKSQVVVKSTFLDVEDVPSLAERFSRLRRAKTRPLEPSQFYEPGKFSRCGDSAERVYLLEGAARNPNAEQNLSEQPSQLRIQVNGVPLNGEVTDCEPEPEAESEPASRDASLPQEPEKTPEKTTVMLRNVPNNYTRDMLLSLLNSKGLRGRYNFLYLPCDFKRNANLGCLFSWALNLGYAFVNLVDRKAVSELWRRFDGFRGWCLPSAKVCQVRWSGPHQGFQAHVDRYRNSQVMHKSVPDEYRPVIFANGVRQRFPPPTKFIKPPQDRAPTAQLDKQGAKIYTA</sequence>
<dbReference type="Proteomes" id="UP001178507">
    <property type="component" value="Unassembled WGS sequence"/>
</dbReference>